<dbReference type="InterPro" id="IPR011251">
    <property type="entry name" value="Luciferase-like_dom"/>
</dbReference>
<evidence type="ECO:0000313" key="4">
    <source>
        <dbReference type="Proteomes" id="UP000008363"/>
    </source>
</evidence>
<dbReference type="PANTHER" id="PTHR43244:SF1">
    <property type="entry name" value="5,10-METHYLENETETRAHYDROMETHANOPTERIN REDUCTASE"/>
    <property type="match status" value="1"/>
</dbReference>
<organism evidence="3 4">
    <name type="scientific">Gordonia rhizosphera NBRC 16068</name>
    <dbReference type="NCBI Taxonomy" id="1108045"/>
    <lineage>
        <taxon>Bacteria</taxon>
        <taxon>Bacillati</taxon>
        <taxon>Actinomycetota</taxon>
        <taxon>Actinomycetes</taxon>
        <taxon>Mycobacteriales</taxon>
        <taxon>Gordoniaceae</taxon>
        <taxon>Gordonia</taxon>
    </lineage>
</organism>
<accession>K6V226</accession>
<feature type="domain" description="Luciferase-like" evidence="2">
    <location>
        <begin position="20"/>
        <end position="303"/>
    </location>
</feature>
<comment type="caution">
    <text evidence="3">The sequence shown here is derived from an EMBL/GenBank/DDBJ whole genome shotgun (WGS) entry which is preliminary data.</text>
</comment>
<gene>
    <name evidence="3" type="ORF">GORHZ_080_00070</name>
</gene>
<evidence type="ECO:0000313" key="3">
    <source>
        <dbReference type="EMBL" id="GAB90028.1"/>
    </source>
</evidence>
<dbReference type="OrthoDB" id="7054907at2"/>
<protein>
    <recommendedName>
        <fullName evidence="2">Luciferase-like domain-containing protein</fullName>
    </recommendedName>
</protein>
<keyword evidence="4" id="KW-1185">Reference proteome</keyword>
<proteinExistence type="predicted"/>
<dbReference type="STRING" id="1108045.GORHZ_080_00070"/>
<evidence type="ECO:0000256" key="1">
    <source>
        <dbReference type="ARBA" id="ARBA00023002"/>
    </source>
</evidence>
<dbReference type="GO" id="GO:0016705">
    <property type="term" value="F:oxidoreductase activity, acting on paired donors, with incorporation or reduction of molecular oxygen"/>
    <property type="evidence" value="ECO:0007669"/>
    <property type="project" value="InterPro"/>
</dbReference>
<dbReference type="eggNOG" id="COG2141">
    <property type="taxonomic scope" value="Bacteria"/>
</dbReference>
<dbReference type="EMBL" id="BAHC01000080">
    <property type="protein sequence ID" value="GAB90028.1"/>
    <property type="molecule type" value="Genomic_DNA"/>
</dbReference>
<sequence>MSQTRPLAVGITPLETRHDVVVDMAIRAEELGYTAVYVAEGWGHDASVLLAEIALKTDRIRIGTGIINIWGRSPATVAMLATTLADLAPGRFELGLGAGSPSLAEGLHGVSFRAPAARLHEFTAEVRGLLAGERASMAAPGSRALRLAARPPEPVPVMLAGLGPRAVRICGELADGWFPFLLPTSGLDGGMRLLDEGAAVSGRPRPQVCPGIPAAVHEDPDKARAVAAWWVSFYLTKMGPLYARTLRALGFDEAVGVVEAANRDSDTPQVPASAQTLIDELTLTGDAATATQSLDRWYAAGADMPVVVLPPGRGRDELDQTLVALRPG</sequence>
<evidence type="ECO:0000259" key="2">
    <source>
        <dbReference type="Pfam" id="PF00296"/>
    </source>
</evidence>
<dbReference type="Gene3D" id="3.20.20.30">
    <property type="entry name" value="Luciferase-like domain"/>
    <property type="match status" value="1"/>
</dbReference>
<dbReference type="RefSeq" id="WP_006332521.1">
    <property type="nucleotide sequence ID" value="NZ_BAHC01000080.1"/>
</dbReference>
<dbReference type="InterPro" id="IPR036661">
    <property type="entry name" value="Luciferase-like_sf"/>
</dbReference>
<dbReference type="CDD" id="cd01097">
    <property type="entry name" value="Tetrahydromethanopterin_reductase"/>
    <property type="match status" value="1"/>
</dbReference>
<keyword evidence="1" id="KW-0560">Oxidoreductase</keyword>
<reference evidence="3 4" key="1">
    <citation type="submission" date="2012-08" db="EMBL/GenBank/DDBJ databases">
        <title>Whole genome shotgun sequence of Gordonia rhizosphera NBRC 16068.</title>
        <authorList>
            <person name="Takarada H."/>
            <person name="Isaki S."/>
            <person name="Hosoyama A."/>
            <person name="Tsuchikane K."/>
            <person name="Katsumata H."/>
            <person name="Baba S."/>
            <person name="Ohji S."/>
            <person name="Yamazaki S."/>
            <person name="Fujita N."/>
        </authorList>
    </citation>
    <scope>NUCLEOTIDE SEQUENCE [LARGE SCALE GENOMIC DNA]</scope>
    <source>
        <strain evidence="3 4">NBRC 16068</strain>
    </source>
</reference>
<dbReference type="PANTHER" id="PTHR43244">
    <property type="match status" value="1"/>
</dbReference>
<dbReference type="SUPFAM" id="SSF51679">
    <property type="entry name" value="Bacterial luciferase-like"/>
    <property type="match status" value="1"/>
</dbReference>
<dbReference type="Pfam" id="PF00296">
    <property type="entry name" value="Bac_luciferase"/>
    <property type="match status" value="1"/>
</dbReference>
<dbReference type="AlphaFoldDB" id="K6V226"/>
<dbReference type="InterPro" id="IPR050564">
    <property type="entry name" value="F420-G6PD/mer"/>
</dbReference>
<name>K6V226_9ACTN</name>
<dbReference type="Proteomes" id="UP000008363">
    <property type="component" value="Unassembled WGS sequence"/>
</dbReference>